<dbReference type="GO" id="GO:0090729">
    <property type="term" value="F:toxin activity"/>
    <property type="evidence" value="ECO:0007669"/>
    <property type="project" value="UniProtKB-KW"/>
</dbReference>
<accession>L0DTT5</accession>
<dbReference type="PANTHER" id="PTHR35901">
    <property type="entry name" value="RIBONUCLEASE VAPC3"/>
    <property type="match status" value="1"/>
</dbReference>
<dbReference type="OrthoDB" id="6365530at2"/>
<dbReference type="AlphaFoldDB" id="L0DTT5"/>
<organism evidence="7 8">
    <name type="scientific">Thioalkalivibrio nitratireducens (strain DSM 14787 / UNIQEM 213 / ALEN2)</name>
    <dbReference type="NCBI Taxonomy" id="1255043"/>
    <lineage>
        <taxon>Bacteria</taxon>
        <taxon>Pseudomonadati</taxon>
        <taxon>Pseudomonadota</taxon>
        <taxon>Gammaproteobacteria</taxon>
        <taxon>Chromatiales</taxon>
        <taxon>Ectothiorhodospiraceae</taxon>
        <taxon>Thioalkalivibrio</taxon>
    </lineage>
</organism>
<comment type="function">
    <text evidence="5">Toxic component of a toxin-antitoxin (TA) system. An RNase.</text>
</comment>
<dbReference type="SUPFAM" id="SSF88723">
    <property type="entry name" value="PIN domain-like"/>
    <property type="match status" value="1"/>
</dbReference>
<evidence type="ECO:0000256" key="5">
    <source>
        <dbReference type="HAMAP-Rule" id="MF_00265"/>
    </source>
</evidence>
<comment type="similarity">
    <text evidence="5">Belongs to the PINc/VapC protein family.</text>
</comment>
<dbReference type="InterPro" id="IPR002716">
    <property type="entry name" value="PIN_dom"/>
</dbReference>
<dbReference type="InterPro" id="IPR029060">
    <property type="entry name" value="PIN-like_dom_sf"/>
</dbReference>
<dbReference type="EC" id="3.1.-.-" evidence="5"/>
<sequence>MFYADTSAVLPFYRSEPASDTIEQLLLVQRQPPVISDLVRVEFASALARWVRMEELDEAQANRIESAFHEDVREGRYRLVALDPGVFARAMHWLLTRHTRLRTLDALHLACAEASEAPLLTLDQALLASAEFFGVATFSDCKPE</sequence>
<dbReference type="InterPro" id="IPR022907">
    <property type="entry name" value="VapC_family"/>
</dbReference>
<keyword evidence="5" id="KW-0800">Toxin</keyword>
<dbReference type="KEGG" id="tni:TVNIR_0717"/>
<dbReference type="InterPro" id="IPR051619">
    <property type="entry name" value="TypeII_TA_RNase_PINc/VapC"/>
</dbReference>
<evidence type="ECO:0000259" key="6">
    <source>
        <dbReference type="Pfam" id="PF01850"/>
    </source>
</evidence>
<name>L0DTT5_THIND</name>
<dbReference type="GO" id="GO:0004540">
    <property type="term" value="F:RNA nuclease activity"/>
    <property type="evidence" value="ECO:0007669"/>
    <property type="project" value="InterPro"/>
</dbReference>
<feature type="binding site" evidence="5">
    <location>
        <position position="105"/>
    </location>
    <ligand>
        <name>Mg(2+)</name>
        <dbReference type="ChEBI" id="CHEBI:18420"/>
    </ligand>
</feature>
<dbReference type="PANTHER" id="PTHR35901:SF1">
    <property type="entry name" value="EXONUCLEASE VAPC9"/>
    <property type="match status" value="1"/>
</dbReference>
<feature type="binding site" evidence="5">
    <location>
        <position position="5"/>
    </location>
    <ligand>
        <name>Mg(2+)</name>
        <dbReference type="ChEBI" id="CHEBI:18420"/>
    </ligand>
</feature>
<dbReference type="EMBL" id="CP003989">
    <property type="protein sequence ID" value="AGA32412.1"/>
    <property type="molecule type" value="Genomic_DNA"/>
</dbReference>
<evidence type="ECO:0000313" key="8">
    <source>
        <dbReference type="Proteomes" id="UP000010809"/>
    </source>
</evidence>
<protein>
    <recommendedName>
        <fullName evidence="5">Ribonuclease VapC</fullName>
        <shortName evidence="5">RNase VapC</shortName>
        <ecNumber evidence="5">3.1.-.-</ecNumber>
    </recommendedName>
    <alternativeName>
        <fullName evidence="5">Toxin VapC</fullName>
    </alternativeName>
</protein>
<gene>
    <name evidence="5" type="primary">vapC</name>
    <name evidence="7" type="ordered locus">TVNIR_0717</name>
</gene>
<keyword evidence="1 5" id="KW-1277">Toxin-antitoxin system</keyword>
<feature type="domain" description="PIN" evidence="6">
    <location>
        <begin position="3"/>
        <end position="126"/>
    </location>
</feature>
<dbReference type="eggNOG" id="COG4113">
    <property type="taxonomic scope" value="Bacteria"/>
</dbReference>
<comment type="cofactor">
    <cofactor evidence="5">
        <name>Mg(2+)</name>
        <dbReference type="ChEBI" id="CHEBI:18420"/>
    </cofactor>
</comment>
<evidence type="ECO:0000313" key="7">
    <source>
        <dbReference type="EMBL" id="AGA32412.1"/>
    </source>
</evidence>
<dbReference type="HOGENOM" id="CLU_119496_4_0_6"/>
<evidence type="ECO:0000256" key="2">
    <source>
        <dbReference type="ARBA" id="ARBA00022722"/>
    </source>
</evidence>
<dbReference type="GO" id="GO:0016787">
    <property type="term" value="F:hydrolase activity"/>
    <property type="evidence" value="ECO:0007669"/>
    <property type="project" value="UniProtKB-KW"/>
</dbReference>
<dbReference type="Proteomes" id="UP000010809">
    <property type="component" value="Chromosome"/>
</dbReference>
<dbReference type="Gene3D" id="3.40.50.1010">
    <property type="entry name" value="5'-nuclease"/>
    <property type="match status" value="1"/>
</dbReference>
<dbReference type="Pfam" id="PF01850">
    <property type="entry name" value="PIN"/>
    <property type="match status" value="1"/>
</dbReference>
<dbReference type="STRING" id="1255043.TVNIR_0717"/>
<evidence type="ECO:0000256" key="4">
    <source>
        <dbReference type="ARBA" id="ARBA00022801"/>
    </source>
</evidence>
<keyword evidence="3 5" id="KW-0479">Metal-binding</keyword>
<keyword evidence="5" id="KW-0460">Magnesium</keyword>
<dbReference type="PATRIC" id="fig|1255043.3.peg.723"/>
<keyword evidence="4 5" id="KW-0378">Hydrolase</keyword>
<evidence type="ECO:0000256" key="1">
    <source>
        <dbReference type="ARBA" id="ARBA00022649"/>
    </source>
</evidence>
<keyword evidence="8" id="KW-1185">Reference proteome</keyword>
<dbReference type="CDD" id="cd09874">
    <property type="entry name" value="PIN_MT3492-like"/>
    <property type="match status" value="1"/>
</dbReference>
<evidence type="ECO:0000256" key="3">
    <source>
        <dbReference type="ARBA" id="ARBA00022723"/>
    </source>
</evidence>
<dbReference type="HAMAP" id="MF_00265">
    <property type="entry name" value="VapC_Nob1"/>
    <property type="match status" value="1"/>
</dbReference>
<reference evidence="7" key="1">
    <citation type="submission" date="2015-12" db="EMBL/GenBank/DDBJ databases">
        <authorList>
            <person name="Tikhonova T.V."/>
            <person name="Pavlov A.R."/>
            <person name="Beletsky A.V."/>
            <person name="Mardanov A.V."/>
            <person name="Sorokin D.Y."/>
            <person name="Ravin N.V."/>
            <person name="Popov V.O."/>
        </authorList>
    </citation>
    <scope>NUCLEOTIDE SEQUENCE</scope>
    <source>
        <strain evidence="7">DSM 14787</strain>
    </source>
</reference>
<dbReference type="RefSeq" id="WP_015257562.1">
    <property type="nucleotide sequence ID" value="NC_019902.2"/>
</dbReference>
<proteinExistence type="inferred from homology"/>
<keyword evidence="2 5" id="KW-0540">Nuclease</keyword>
<dbReference type="GO" id="GO:0000287">
    <property type="term" value="F:magnesium ion binding"/>
    <property type="evidence" value="ECO:0007669"/>
    <property type="project" value="UniProtKB-UniRule"/>
</dbReference>